<name>A0ABW2FA52_9BACL</name>
<keyword evidence="2" id="KW-0238">DNA-binding</keyword>
<evidence type="ECO:0000259" key="5">
    <source>
        <dbReference type="PROSITE" id="PS01124"/>
    </source>
</evidence>
<dbReference type="InterPro" id="IPR020449">
    <property type="entry name" value="Tscrpt_reg_AraC-type_HTH"/>
</dbReference>
<dbReference type="EMBL" id="JBHTAI010000008">
    <property type="protein sequence ID" value="MFC7149898.1"/>
    <property type="molecule type" value="Genomic_DNA"/>
</dbReference>
<dbReference type="SUPFAM" id="SSF46689">
    <property type="entry name" value="Homeodomain-like"/>
    <property type="match status" value="1"/>
</dbReference>
<dbReference type="PANTHER" id="PTHR43280:SF2">
    <property type="entry name" value="HTH-TYPE TRANSCRIPTIONAL REGULATOR EXSA"/>
    <property type="match status" value="1"/>
</dbReference>
<proteinExistence type="predicted"/>
<dbReference type="Pfam" id="PF12833">
    <property type="entry name" value="HTH_18"/>
    <property type="match status" value="1"/>
</dbReference>
<dbReference type="PROSITE" id="PS00041">
    <property type="entry name" value="HTH_ARAC_FAMILY_1"/>
    <property type="match status" value="1"/>
</dbReference>
<evidence type="ECO:0000256" key="1">
    <source>
        <dbReference type="ARBA" id="ARBA00023015"/>
    </source>
</evidence>
<dbReference type="PROSITE" id="PS01124">
    <property type="entry name" value="HTH_ARAC_FAMILY_2"/>
    <property type="match status" value="1"/>
</dbReference>
<comment type="caution">
    <text evidence="6">The sequence shown here is derived from an EMBL/GenBank/DDBJ whole genome shotgun (WGS) entry which is preliminary data.</text>
</comment>
<sequence>MNGKAVPGIRGVFLQFIIQYLILLIVTSCIGGYVYSRSFDKEKRDVIESGISRLEQSMTLLDVRLNEVRSIGTQIALDARLSRLISAKLPYSGEDYYTIKEISESLATYKLSNRLIREVVIYLDKGTFISSVHTTASAEDFYGKVIRIGDLTYDDWRERLLRDYQYAAYFPESSLILGGQDYRVVSYVQSVPIGALNTYKGAVLVLLDAHELAALLTGAADSDQSAVQVVAADGTVVTGFGSEEVRSEQGAPTVADRGYTERVKGGARLLDLYARSGVSGWTFMVTVPQSVISDQLAPVRNLYVSTMLLTLFVGLAIAVILSYRSSRPVHRIMRKLVAGFGEQAAVPDRSVSAWRYLDGTIGDLLANREALRRDLDRQAEAARATFLERLLRGGFAKDSEVEMVRAHMGLDLAGEVFHAVAAEVRSFEPEQPLTADTIRQLELARVLLQELGAAELPYSMRIYPLDERRTVLLIGLTPEQTATFHDRLEAAGAVISARLEEAIGLELALGVGNACDRLIRIRNSFDEALEALEQAADGGVVYYADLRQERQDFYYPTDMETRLIHLVKAGDTAEVQAILDELCQRNTEAVRLLPTMTTQLAYQMKGTAVKLLKGIETDEETVSRLERQLETMVEHRSAAALLEQGTALFLELTELARSRQSGQKDHWREKIVTLMAARYREDDLSLSRLAEELGIKEKYVSQLFKEQLGESFTQHLERLRMDEARTLLGDPEVPVQDISRLCGYAAPNTFYKAFKRYYGVSPSVYRQQLPTGSSADKRR</sequence>
<feature type="transmembrane region" description="Helical" evidence="4">
    <location>
        <begin position="12"/>
        <end position="35"/>
    </location>
</feature>
<dbReference type="InterPro" id="IPR009057">
    <property type="entry name" value="Homeodomain-like_sf"/>
</dbReference>
<dbReference type="PRINTS" id="PR00032">
    <property type="entry name" value="HTHARAC"/>
</dbReference>
<evidence type="ECO:0000256" key="2">
    <source>
        <dbReference type="ARBA" id="ARBA00023125"/>
    </source>
</evidence>
<dbReference type="PANTHER" id="PTHR43280">
    <property type="entry name" value="ARAC-FAMILY TRANSCRIPTIONAL REGULATOR"/>
    <property type="match status" value="1"/>
</dbReference>
<dbReference type="Proteomes" id="UP001596378">
    <property type="component" value="Unassembled WGS sequence"/>
</dbReference>
<gene>
    <name evidence="6" type="ORF">ACFQMJ_15335</name>
</gene>
<dbReference type="InterPro" id="IPR041522">
    <property type="entry name" value="CdaR_GGDEF"/>
</dbReference>
<keyword evidence="7" id="KW-1185">Reference proteome</keyword>
<evidence type="ECO:0000313" key="7">
    <source>
        <dbReference type="Proteomes" id="UP001596378"/>
    </source>
</evidence>
<evidence type="ECO:0000256" key="3">
    <source>
        <dbReference type="ARBA" id="ARBA00023163"/>
    </source>
</evidence>
<evidence type="ECO:0000256" key="4">
    <source>
        <dbReference type="SAM" id="Phobius"/>
    </source>
</evidence>
<organism evidence="6 7">
    <name type="scientific">Cohnella cellulosilytica</name>
    <dbReference type="NCBI Taxonomy" id="986710"/>
    <lineage>
        <taxon>Bacteria</taxon>
        <taxon>Bacillati</taxon>
        <taxon>Bacillota</taxon>
        <taxon>Bacilli</taxon>
        <taxon>Bacillales</taxon>
        <taxon>Paenibacillaceae</taxon>
        <taxon>Cohnella</taxon>
    </lineage>
</organism>
<keyword evidence="4" id="KW-0472">Membrane</keyword>
<dbReference type="InterPro" id="IPR018060">
    <property type="entry name" value="HTH_AraC"/>
</dbReference>
<feature type="transmembrane region" description="Helical" evidence="4">
    <location>
        <begin position="303"/>
        <end position="323"/>
    </location>
</feature>
<reference evidence="7" key="1">
    <citation type="journal article" date="2019" name="Int. J. Syst. Evol. Microbiol.">
        <title>The Global Catalogue of Microorganisms (GCM) 10K type strain sequencing project: providing services to taxonomists for standard genome sequencing and annotation.</title>
        <authorList>
            <consortium name="The Broad Institute Genomics Platform"/>
            <consortium name="The Broad Institute Genome Sequencing Center for Infectious Disease"/>
            <person name="Wu L."/>
            <person name="Ma J."/>
        </authorList>
    </citation>
    <scope>NUCLEOTIDE SEQUENCE [LARGE SCALE GENOMIC DNA]</scope>
    <source>
        <strain evidence="7">KCTC 12907</strain>
    </source>
</reference>
<dbReference type="SMART" id="SM00342">
    <property type="entry name" value="HTH_ARAC"/>
    <property type="match status" value="1"/>
</dbReference>
<keyword evidence="4" id="KW-0812">Transmembrane</keyword>
<keyword evidence="1" id="KW-0805">Transcription regulation</keyword>
<feature type="domain" description="HTH araC/xylS-type" evidence="5">
    <location>
        <begin position="669"/>
        <end position="768"/>
    </location>
</feature>
<dbReference type="Gene3D" id="1.10.10.60">
    <property type="entry name" value="Homeodomain-like"/>
    <property type="match status" value="2"/>
</dbReference>
<dbReference type="InterPro" id="IPR018062">
    <property type="entry name" value="HTH_AraC-typ_CS"/>
</dbReference>
<dbReference type="RefSeq" id="WP_378049440.1">
    <property type="nucleotide sequence ID" value="NZ_JBHMDN010000020.1"/>
</dbReference>
<keyword evidence="4" id="KW-1133">Transmembrane helix</keyword>
<accession>A0ABW2FA52</accession>
<dbReference type="Pfam" id="PF17853">
    <property type="entry name" value="GGDEF_2"/>
    <property type="match status" value="1"/>
</dbReference>
<evidence type="ECO:0000313" key="6">
    <source>
        <dbReference type="EMBL" id="MFC7149898.1"/>
    </source>
</evidence>
<protein>
    <submittedName>
        <fullName evidence="6">Helix-turn-helix domain-containing protein</fullName>
    </submittedName>
</protein>
<keyword evidence="3" id="KW-0804">Transcription</keyword>
<dbReference type="PROSITE" id="PS51257">
    <property type="entry name" value="PROKAR_LIPOPROTEIN"/>
    <property type="match status" value="1"/>
</dbReference>